<dbReference type="PANTHER" id="PTHR45772">
    <property type="entry name" value="CONSERVED COMPONENT OF ABC TRANSPORTER FOR NATURAL AMINO ACIDS-RELATED"/>
    <property type="match status" value="1"/>
</dbReference>
<evidence type="ECO:0000256" key="2">
    <source>
        <dbReference type="ARBA" id="ARBA00022741"/>
    </source>
</evidence>
<keyword evidence="5" id="KW-0378">Hydrolase</keyword>
<dbReference type="CDD" id="cd03219">
    <property type="entry name" value="ABC_Mj1267_LivG_branched"/>
    <property type="match status" value="1"/>
</dbReference>
<dbReference type="InterPro" id="IPR027417">
    <property type="entry name" value="P-loop_NTPase"/>
</dbReference>
<dbReference type="SMART" id="SM00382">
    <property type="entry name" value="AAA"/>
    <property type="match status" value="1"/>
</dbReference>
<dbReference type="eggNOG" id="COG0411">
    <property type="taxonomic scope" value="Bacteria"/>
</dbReference>
<proteinExistence type="predicted"/>
<dbReference type="RefSeq" id="WP_018064203.1">
    <property type="nucleotide sequence ID" value="NZ_AQWH01000006.1"/>
</dbReference>
<keyword evidence="6" id="KW-1185">Reference proteome</keyword>
<keyword evidence="3 5" id="KW-0067">ATP-binding</keyword>
<name>A0A1U9Z481_9HYPH</name>
<dbReference type="Proteomes" id="UP000191135">
    <property type="component" value="Chromosome"/>
</dbReference>
<keyword evidence="1" id="KW-0813">Transport</keyword>
<feature type="domain" description="ABC transporter" evidence="4">
    <location>
        <begin position="4"/>
        <end position="238"/>
    </location>
</feature>
<dbReference type="EC" id="3.6.3.-" evidence="5"/>
<gene>
    <name evidence="5" type="primary">lptB_10</name>
    <name evidence="5" type="ORF">Mame_03215</name>
</gene>
<dbReference type="FunFam" id="3.40.50.300:FF:000421">
    <property type="entry name" value="Branched-chain amino acid ABC transporter ATP-binding protein"/>
    <property type="match status" value="1"/>
</dbReference>
<accession>A0A1U9Z481</accession>
<protein>
    <submittedName>
        <fullName evidence="5">Lipopolysaccharide export system ATP-binding protein LptB</fullName>
        <ecNumber evidence="5">3.6.3.-</ecNumber>
    </submittedName>
</protein>
<evidence type="ECO:0000313" key="6">
    <source>
        <dbReference type="Proteomes" id="UP000191135"/>
    </source>
</evidence>
<dbReference type="SUPFAM" id="SSF52540">
    <property type="entry name" value="P-loop containing nucleoside triphosphate hydrolases"/>
    <property type="match status" value="1"/>
</dbReference>
<dbReference type="InterPro" id="IPR003593">
    <property type="entry name" value="AAA+_ATPase"/>
</dbReference>
<dbReference type="AlphaFoldDB" id="A0A1U9Z481"/>
<dbReference type="GO" id="GO:0005524">
    <property type="term" value="F:ATP binding"/>
    <property type="evidence" value="ECO:0007669"/>
    <property type="project" value="UniProtKB-KW"/>
</dbReference>
<keyword evidence="2" id="KW-0547">Nucleotide-binding</keyword>
<dbReference type="GO" id="GO:0016887">
    <property type="term" value="F:ATP hydrolysis activity"/>
    <property type="evidence" value="ECO:0007669"/>
    <property type="project" value="InterPro"/>
</dbReference>
<dbReference type="GO" id="GO:0005886">
    <property type="term" value="C:plasma membrane"/>
    <property type="evidence" value="ECO:0007669"/>
    <property type="project" value="TreeGrafter"/>
</dbReference>
<dbReference type="GO" id="GO:0005304">
    <property type="term" value="F:L-valine transmembrane transporter activity"/>
    <property type="evidence" value="ECO:0007669"/>
    <property type="project" value="TreeGrafter"/>
</dbReference>
<dbReference type="GO" id="GO:0042941">
    <property type="term" value="P:D-alanine transmembrane transport"/>
    <property type="evidence" value="ECO:0007669"/>
    <property type="project" value="TreeGrafter"/>
</dbReference>
<dbReference type="InterPro" id="IPR032823">
    <property type="entry name" value="BCA_ABC_TP_C"/>
</dbReference>
<dbReference type="GO" id="GO:1903805">
    <property type="term" value="P:L-valine import across plasma membrane"/>
    <property type="evidence" value="ECO:0007669"/>
    <property type="project" value="TreeGrafter"/>
</dbReference>
<evidence type="ECO:0000259" key="4">
    <source>
        <dbReference type="PROSITE" id="PS50893"/>
    </source>
</evidence>
<evidence type="ECO:0000256" key="1">
    <source>
        <dbReference type="ARBA" id="ARBA00022448"/>
    </source>
</evidence>
<dbReference type="InterPro" id="IPR051120">
    <property type="entry name" value="ABC_AA/LPS_Transport"/>
</dbReference>
<dbReference type="STRING" id="1122214.Mame_03215"/>
<dbReference type="GO" id="GO:1903806">
    <property type="term" value="P:L-isoleucine import across plasma membrane"/>
    <property type="evidence" value="ECO:0007669"/>
    <property type="project" value="TreeGrafter"/>
</dbReference>
<evidence type="ECO:0000256" key="3">
    <source>
        <dbReference type="ARBA" id="ARBA00022840"/>
    </source>
</evidence>
<sequence>MSILELNGLTQRFGGLTAVNDVDLAVEPGEIVGLIGPNGAGKTTLVNLVTGVFKPSAGSVIYDGRRIDGMKPYQISRLGVARTYQVVQPFPEMTVLENVMAPAVFAAGAASTTEAMHAADEAIEFLGLKAHRDTPASELTLAGRKRLELAKSLAMKPKVLLLDEVNAGLNPAEIETALEMIRAIAARGVTIILIEHLMKVVMSLCTRIVVLHHGAKIAEGRPDEITRNEKVIEAYLGNRYAKANAGEKADV</sequence>
<evidence type="ECO:0000313" key="5">
    <source>
        <dbReference type="EMBL" id="AQZ52525.1"/>
    </source>
</evidence>
<dbReference type="OrthoDB" id="9806149at2"/>
<dbReference type="InterPro" id="IPR003439">
    <property type="entry name" value="ABC_transporter-like_ATP-bd"/>
</dbReference>
<dbReference type="KEGG" id="mmed:Mame_03215"/>
<dbReference type="GO" id="GO:0015188">
    <property type="term" value="F:L-isoleucine transmembrane transporter activity"/>
    <property type="evidence" value="ECO:0007669"/>
    <property type="project" value="TreeGrafter"/>
</dbReference>
<dbReference type="GO" id="GO:0015192">
    <property type="term" value="F:L-phenylalanine transmembrane transporter activity"/>
    <property type="evidence" value="ECO:0007669"/>
    <property type="project" value="TreeGrafter"/>
</dbReference>
<dbReference type="Pfam" id="PF00005">
    <property type="entry name" value="ABC_tran"/>
    <property type="match status" value="1"/>
</dbReference>
<dbReference type="PROSITE" id="PS50893">
    <property type="entry name" value="ABC_TRANSPORTER_2"/>
    <property type="match status" value="1"/>
</dbReference>
<dbReference type="Gene3D" id="3.40.50.300">
    <property type="entry name" value="P-loop containing nucleotide triphosphate hydrolases"/>
    <property type="match status" value="1"/>
</dbReference>
<dbReference type="GO" id="GO:0015808">
    <property type="term" value="P:L-alanine transport"/>
    <property type="evidence" value="ECO:0007669"/>
    <property type="project" value="TreeGrafter"/>
</dbReference>
<dbReference type="Pfam" id="PF12399">
    <property type="entry name" value="BCA_ABC_TP_C"/>
    <property type="match status" value="1"/>
</dbReference>
<dbReference type="PANTHER" id="PTHR45772:SF7">
    <property type="entry name" value="AMINO ACID ABC TRANSPORTER ATP-BINDING PROTEIN"/>
    <property type="match status" value="1"/>
</dbReference>
<dbReference type="EMBL" id="CP020330">
    <property type="protein sequence ID" value="AQZ52525.1"/>
    <property type="molecule type" value="Genomic_DNA"/>
</dbReference>
<reference evidence="5 6" key="1">
    <citation type="submission" date="2017-03" db="EMBL/GenBank/DDBJ databases">
        <title>Foreign affairs: Plasmid Transfer between Roseobacters and Rhizobia.</title>
        <authorList>
            <person name="Bartling P."/>
            <person name="Bunk B."/>
            <person name="Overmann J."/>
            <person name="Brinkmann H."/>
            <person name="Petersen J."/>
        </authorList>
    </citation>
    <scope>NUCLEOTIDE SEQUENCE [LARGE SCALE GENOMIC DNA]</scope>
    <source>
        <strain evidence="5 6">MACL11</strain>
    </source>
</reference>
<organism evidence="5 6">
    <name type="scientific">Martelella mediterranea DSM 17316</name>
    <dbReference type="NCBI Taxonomy" id="1122214"/>
    <lineage>
        <taxon>Bacteria</taxon>
        <taxon>Pseudomonadati</taxon>
        <taxon>Pseudomonadota</taxon>
        <taxon>Alphaproteobacteria</taxon>
        <taxon>Hyphomicrobiales</taxon>
        <taxon>Aurantimonadaceae</taxon>
        <taxon>Martelella</taxon>
    </lineage>
</organism>